<organism evidence="1 2">
    <name type="scientific">Brassica oleracea var. oleracea</name>
    <dbReference type="NCBI Taxonomy" id="109376"/>
    <lineage>
        <taxon>Eukaryota</taxon>
        <taxon>Viridiplantae</taxon>
        <taxon>Streptophyta</taxon>
        <taxon>Embryophyta</taxon>
        <taxon>Tracheophyta</taxon>
        <taxon>Spermatophyta</taxon>
        <taxon>Magnoliopsida</taxon>
        <taxon>eudicotyledons</taxon>
        <taxon>Gunneridae</taxon>
        <taxon>Pentapetalae</taxon>
        <taxon>rosids</taxon>
        <taxon>malvids</taxon>
        <taxon>Brassicales</taxon>
        <taxon>Brassicaceae</taxon>
        <taxon>Brassiceae</taxon>
        <taxon>Brassica</taxon>
    </lineage>
</organism>
<accession>A0A0D3A781</accession>
<evidence type="ECO:0000313" key="1">
    <source>
        <dbReference type="EnsemblPlants" id="Bo1g051310.1"/>
    </source>
</evidence>
<keyword evidence="2" id="KW-1185">Reference proteome</keyword>
<dbReference type="Gramene" id="Bo1g051310.1">
    <property type="protein sequence ID" value="Bo1g051310.1"/>
    <property type="gene ID" value="Bo1g051310"/>
</dbReference>
<sequence length="68" mass="7881">MACLMDLVTFHSRRILYEMMPMKLDHGFLVTIQLRIAPNKTRPRIPHEDSIRSTHHLGTLLSEIGKGR</sequence>
<dbReference type="EnsemblPlants" id="Bo1g051310.1">
    <property type="protein sequence ID" value="Bo1g051310.1"/>
    <property type="gene ID" value="Bo1g051310"/>
</dbReference>
<reference evidence="1" key="2">
    <citation type="submission" date="2015-03" db="UniProtKB">
        <authorList>
            <consortium name="EnsemblPlants"/>
        </authorList>
    </citation>
    <scope>IDENTIFICATION</scope>
</reference>
<reference evidence="1 2" key="1">
    <citation type="journal article" date="2014" name="Genome Biol.">
        <title>Transcriptome and methylome profiling reveals relics of genome dominance in the mesopolyploid Brassica oleracea.</title>
        <authorList>
            <person name="Parkin I.A."/>
            <person name="Koh C."/>
            <person name="Tang H."/>
            <person name="Robinson S.J."/>
            <person name="Kagale S."/>
            <person name="Clarke W.E."/>
            <person name="Town C.D."/>
            <person name="Nixon J."/>
            <person name="Krishnakumar V."/>
            <person name="Bidwell S.L."/>
            <person name="Denoeud F."/>
            <person name="Belcram H."/>
            <person name="Links M.G."/>
            <person name="Just J."/>
            <person name="Clarke C."/>
            <person name="Bender T."/>
            <person name="Huebert T."/>
            <person name="Mason A.S."/>
            <person name="Pires J.C."/>
            <person name="Barker G."/>
            <person name="Moore J."/>
            <person name="Walley P.G."/>
            <person name="Manoli S."/>
            <person name="Batley J."/>
            <person name="Edwards D."/>
            <person name="Nelson M.N."/>
            <person name="Wang X."/>
            <person name="Paterson A.H."/>
            <person name="King G."/>
            <person name="Bancroft I."/>
            <person name="Chalhoub B."/>
            <person name="Sharpe A.G."/>
        </authorList>
    </citation>
    <scope>NUCLEOTIDE SEQUENCE</scope>
    <source>
        <strain evidence="1 2">cv. TO1000</strain>
    </source>
</reference>
<dbReference type="HOGENOM" id="CLU_2797449_0_0_1"/>
<protein>
    <submittedName>
        <fullName evidence="1">Uncharacterized protein</fullName>
    </submittedName>
</protein>
<evidence type="ECO:0000313" key="2">
    <source>
        <dbReference type="Proteomes" id="UP000032141"/>
    </source>
</evidence>
<name>A0A0D3A781_BRAOL</name>
<proteinExistence type="predicted"/>
<dbReference type="Proteomes" id="UP000032141">
    <property type="component" value="Chromosome C1"/>
</dbReference>
<dbReference type="OMA" id="LYEMMPM"/>
<dbReference type="AlphaFoldDB" id="A0A0D3A781"/>